<evidence type="ECO:0000256" key="2">
    <source>
        <dbReference type="ARBA" id="ARBA00009272"/>
    </source>
</evidence>
<keyword evidence="3 4" id="KW-0975">Bacterial flagellum</keyword>
<protein>
    <recommendedName>
        <fullName evidence="4 5">Flagellar hook-basal body complex protein FliE</fullName>
    </recommendedName>
</protein>
<keyword evidence="6" id="KW-0969">Cilium</keyword>
<keyword evidence="7" id="KW-1185">Reference proteome</keyword>
<dbReference type="NCBIfam" id="TIGR00205">
    <property type="entry name" value="fliE"/>
    <property type="match status" value="1"/>
</dbReference>
<accession>A0A239AP93</accession>
<name>A0A239AP93_9BACT</name>
<comment type="similarity">
    <text evidence="2 4">Belongs to the FliE family.</text>
</comment>
<dbReference type="GO" id="GO:0071973">
    <property type="term" value="P:bacterial-type flagellum-dependent cell motility"/>
    <property type="evidence" value="ECO:0007669"/>
    <property type="project" value="InterPro"/>
</dbReference>
<evidence type="ECO:0000256" key="4">
    <source>
        <dbReference type="HAMAP-Rule" id="MF_00724"/>
    </source>
</evidence>
<dbReference type="GO" id="GO:0009425">
    <property type="term" value="C:bacterial-type flagellum basal body"/>
    <property type="evidence" value="ECO:0007669"/>
    <property type="project" value="UniProtKB-SubCell"/>
</dbReference>
<dbReference type="OrthoDB" id="285952at2"/>
<dbReference type="GO" id="GO:0003774">
    <property type="term" value="F:cytoskeletal motor activity"/>
    <property type="evidence" value="ECO:0007669"/>
    <property type="project" value="InterPro"/>
</dbReference>
<organism evidence="6 7">
    <name type="scientific">Humidesulfovibrio mexicanus</name>
    <dbReference type="NCBI Taxonomy" id="147047"/>
    <lineage>
        <taxon>Bacteria</taxon>
        <taxon>Pseudomonadati</taxon>
        <taxon>Thermodesulfobacteriota</taxon>
        <taxon>Desulfovibrionia</taxon>
        <taxon>Desulfovibrionales</taxon>
        <taxon>Desulfovibrionaceae</taxon>
        <taxon>Humidesulfovibrio</taxon>
    </lineage>
</organism>
<keyword evidence="6" id="KW-0282">Flagellum</keyword>
<dbReference type="InterPro" id="IPR001624">
    <property type="entry name" value="FliE"/>
</dbReference>
<evidence type="ECO:0000256" key="1">
    <source>
        <dbReference type="ARBA" id="ARBA00004117"/>
    </source>
</evidence>
<keyword evidence="6" id="KW-0966">Cell projection</keyword>
<evidence type="ECO:0000313" key="6">
    <source>
        <dbReference type="EMBL" id="SNR97161.1"/>
    </source>
</evidence>
<dbReference type="PRINTS" id="PR01006">
    <property type="entry name" value="FLGHOOKFLIE"/>
</dbReference>
<dbReference type="RefSeq" id="WP_089274341.1">
    <property type="nucleotide sequence ID" value="NZ_FZOC01000004.1"/>
</dbReference>
<evidence type="ECO:0000313" key="7">
    <source>
        <dbReference type="Proteomes" id="UP000198324"/>
    </source>
</evidence>
<dbReference type="Proteomes" id="UP000198324">
    <property type="component" value="Unassembled WGS sequence"/>
</dbReference>
<sequence>MIVKSVAMQAYQNALKAHQGALTGETQSVKKSGGGAPGGFMETLKGSLSKVNDMQQEKTALVESFAAGKDHNVHELMISLQKAGLAMSMTSAVRSKILASYQELTKMQF</sequence>
<proteinExistence type="inferred from homology"/>
<dbReference type="HAMAP" id="MF_00724">
    <property type="entry name" value="FliE"/>
    <property type="match status" value="1"/>
</dbReference>
<evidence type="ECO:0000256" key="5">
    <source>
        <dbReference type="NCBIfam" id="TIGR00205"/>
    </source>
</evidence>
<dbReference type="GO" id="GO:0005198">
    <property type="term" value="F:structural molecule activity"/>
    <property type="evidence" value="ECO:0007669"/>
    <property type="project" value="UniProtKB-UniRule"/>
</dbReference>
<dbReference type="Pfam" id="PF02049">
    <property type="entry name" value="FliE"/>
    <property type="match status" value="1"/>
</dbReference>
<comment type="subcellular location">
    <subcellularLocation>
        <location evidence="1 4">Bacterial flagellum basal body</location>
    </subcellularLocation>
</comment>
<dbReference type="PANTHER" id="PTHR34653">
    <property type="match status" value="1"/>
</dbReference>
<reference evidence="6 7" key="1">
    <citation type="submission" date="2017-06" db="EMBL/GenBank/DDBJ databases">
        <authorList>
            <person name="Kim H.J."/>
            <person name="Triplett B.A."/>
        </authorList>
    </citation>
    <scope>NUCLEOTIDE SEQUENCE [LARGE SCALE GENOMIC DNA]</scope>
    <source>
        <strain evidence="6 7">DSM 13116</strain>
    </source>
</reference>
<dbReference type="EMBL" id="FZOC01000004">
    <property type="protein sequence ID" value="SNR97161.1"/>
    <property type="molecule type" value="Genomic_DNA"/>
</dbReference>
<dbReference type="PANTHER" id="PTHR34653:SF1">
    <property type="entry name" value="FLAGELLAR HOOK-BASAL BODY COMPLEX PROTEIN FLIE"/>
    <property type="match status" value="1"/>
</dbReference>
<evidence type="ECO:0000256" key="3">
    <source>
        <dbReference type="ARBA" id="ARBA00023143"/>
    </source>
</evidence>
<dbReference type="AlphaFoldDB" id="A0A239AP93"/>
<gene>
    <name evidence="4" type="primary">fliE</name>
    <name evidence="6" type="ORF">SAMN04488503_2115</name>
</gene>